<reference evidence="3" key="1">
    <citation type="journal article" date="2019" name="Int. J. Syst. Evol. Microbiol.">
        <title>The Global Catalogue of Microorganisms (GCM) 10K type strain sequencing project: providing services to taxonomists for standard genome sequencing and annotation.</title>
        <authorList>
            <consortium name="The Broad Institute Genomics Platform"/>
            <consortium name="The Broad Institute Genome Sequencing Center for Infectious Disease"/>
            <person name="Wu L."/>
            <person name="Ma J."/>
        </authorList>
    </citation>
    <scope>NUCLEOTIDE SEQUENCE [LARGE SCALE GENOMIC DNA]</scope>
    <source>
        <strain evidence="3">CECT 8551</strain>
    </source>
</reference>
<organism evidence="2 3">
    <name type="scientific">Belliella kenyensis</name>
    <dbReference type="NCBI Taxonomy" id="1472724"/>
    <lineage>
        <taxon>Bacteria</taxon>
        <taxon>Pseudomonadati</taxon>
        <taxon>Bacteroidota</taxon>
        <taxon>Cytophagia</taxon>
        <taxon>Cytophagales</taxon>
        <taxon>Cyclobacteriaceae</taxon>
        <taxon>Belliella</taxon>
    </lineage>
</organism>
<dbReference type="PANTHER" id="PTHR14237">
    <property type="entry name" value="MOLYBDOPTERIN COFACTOR SULFURASE MOSC"/>
    <property type="match status" value="1"/>
</dbReference>
<protein>
    <submittedName>
        <fullName evidence="2">MOSC domain-containing protein</fullName>
    </submittedName>
</protein>
<dbReference type="InterPro" id="IPR005303">
    <property type="entry name" value="MOCOS_middle"/>
</dbReference>
<dbReference type="InterPro" id="IPR011037">
    <property type="entry name" value="Pyrv_Knase-like_insert_dom_sf"/>
</dbReference>
<dbReference type="Pfam" id="PF03476">
    <property type="entry name" value="MOSC_N"/>
    <property type="match status" value="1"/>
</dbReference>
<dbReference type="Proteomes" id="UP001595766">
    <property type="component" value="Unassembled WGS sequence"/>
</dbReference>
<dbReference type="RefSeq" id="WP_241292394.1">
    <property type="nucleotide sequence ID" value="NZ_JAKZGR010000003.1"/>
</dbReference>
<evidence type="ECO:0000259" key="1">
    <source>
        <dbReference type="PROSITE" id="PS51340"/>
    </source>
</evidence>
<dbReference type="PROSITE" id="PS51340">
    <property type="entry name" value="MOSC"/>
    <property type="match status" value="1"/>
</dbReference>
<dbReference type="InterPro" id="IPR005302">
    <property type="entry name" value="MoCF_Sase_C"/>
</dbReference>
<dbReference type="EMBL" id="JBHSAV010000003">
    <property type="protein sequence ID" value="MFC3975121.1"/>
    <property type="molecule type" value="Genomic_DNA"/>
</dbReference>
<dbReference type="SUPFAM" id="SSF50800">
    <property type="entry name" value="PK beta-barrel domain-like"/>
    <property type="match status" value="1"/>
</dbReference>
<dbReference type="SUPFAM" id="SSF141673">
    <property type="entry name" value="MOSC N-terminal domain-like"/>
    <property type="match status" value="1"/>
</dbReference>
<name>A0ABV8EFZ4_9BACT</name>
<proteinExistence type="predicted"/>
<feature type="domain" description="MOSC" evidence="1">
    <location>
        <begin position="126"/>
        <end position="264"/>
    </location>
</feature>
<keyword evidence="3" id="KW-1185">Reference proteome</keyword>
<evidence type="ECO:0000313" key="2">
    <source>
        <dbReference type="EMBL" id="MFC3975121.1"/>
    </source>
</evidence>
<evidence type="ECO:0000313" key="3">
    <source>
        <dbReference type="Proteomes" id="UP001595766"/>
    </source>
</evidence>
<gene>
    <name evidence="2" type="ORF">ACFOUP_01910</name>
</gene>
<comment type="caution">
    <text evidence="2">The sequence shown here is derived from an EMBL/GenBank/DDBJ whole genome shotgun (WGS) entry which is preliminary data.</text>
</comment>
<sequence>MILKDIYIYPIKSLGGIRLAKATLEERGIQLDRRWMLVDENGLFLSQRTFPDMALIHVELSGNEFVINNKKTKQSTLIVPFEEVTEELIWVQIWEDKVQAQIVSKEVSLWFSEALDKKCMLVKMPDNVERKVSSKYAVNSESVSFADGMPYLLIGQSSLDDLNNKLSKPVLMDRFRPNFVFEGGDAFVEDSLKTIKIGSSIFQIVKPCARCVMTTIDQETGKKGKEPLKTLASYRTINNKVMFGQNMVLIEGGEVKVGDIIERV</sequence>
<dbReference type="PANTHER" id="PTHR14237:SF19">
    <property type="entry name" value="MITOCHONDRIAL AMIDOXIME REDUCING COMPONENT 1"/>
    <property type="match status" value="1"/>
</dbReference>
<accession>A0ABV8EFZ4</accession>
<dbReference type="Pfam" id="PF03473">
    <property type="entry name" value="MOSC"/>
    <property type="match status" value="1"/>
</dbReference>